<proteinExistence type="predicted"/>
<dbReference type="InterPro" id="IPR012337">
    <property type="entry name" value="RNaseH-like_sf"/>
</dbReference>
<dbReference type="GO" id="GO:0003676">
    <property type="term" value="F:nucleic acid binding"/>
    <property type="evidence" value="ECO:0007669"/>
    <property type="project" value="InterPro"/>
</dbReference>
<dbReference type="InterPro" id="IPR043502">
    <property type="entry name" value="DNA/RNA_pol_sf"/>
</dbReference>
<evidence type="ECO:0000259" key="1">
    <source>
        <dbReference type="Pfam" id="PF17919"/>
    </source>
</evidence>
<organism evidence="2">
    <name type="scientific">Tanacetum cinerariifolium</name>
    <name type="common">Dalmatian daisy</name>
    <name type="synonym">Chrysanthemum cinerariifolium</name>
    <dbReference type="NCBI Taxonomy" id="118510"/>
    <lineage>
        <taxon>Eukaryota</taxon>
        <taxon>Viridiplantae</taxon>
        <taxon>Streptophyta</taxon>
        <taxon>Embryophyta</taxon>
        <taxon>Tracheophyta</taxon>
        <taxon>Spermatophyta</taxon>
        <taxon>Magnoliopsida</taxon>
        <taxon>eudicotyledons</taxon>
        <taxon>Gunneridae</taxon>
        <taxon>Pentapetalae</taxon>
        <taxon>asterids</taxon>
        <taxon>campanulids</taxon>
        <taxon>Asterales</taxon>
        <taxon>Asteraceae</taxon>
        <taxon>Asteroideae</taxon>
        <taxon>Anthemideae</taxon>
        <taxon>Anthemidinae</taxon>
        <taxon>Tanacetum</taxon>
    </lineage>
</organism>
<dbReference type="AlphaFoldDB" id="A0A6L2NQA9"/>
<dbReference type="GO" id="GO:0003964">
    <property type="term" value="F:RNA-directed DNA polymerase activity"/>
    <property type="evidence" value="ECO:0007669"/>
    <property type="project" value="UniProtKB-KW"/>
</dbReference>
<name>A0A6L2NQA9_TANCI</name>
<dbReference type="InterPro" id="IPR041577">
    <property type="entry name" value="RT_RNaseH_2"/>
</dbReference>
<comment type="caution">
    <text evidence="2">The sequence shown here is derived from an EMBL/GenBank/DDBJ whole genome shotgun (WGS) entry which is preliminary data.</text>
</comment>
<feature type="non-terminal residue" evidence="2">
    <location>
        <position position="1"/>
    </location>
</feature>
<gene>
    <name evidence="2" type="ORF">Tci_059765</name>
</gene>
<accession>A0A6L2NQA9</accession>
<dbReference type="Gene3D" id="3.30.420.10">
    <property type="entry name" value="Ribonuclease H-like superfamily/Ribonuclease H"/>
    <property type="match status" value="1"/>
</dbReference>
<keyword evidence="2" id="KW-0808">Transferase</keyword>
<dbReference type="InterPro" id="IPR036397">
    <property type="entry name" value="RNaseH_sf"/>
</dbReference>
<dbReference type="PANTHER" id="PTHR48475">
    <property type="entry name" value="RIBONUCLEASE H"/>
    <property type="match status" value="1"/>
</dbReference>
<reference evidence="2" key="1">
    <citation type="journal article" date="2019" name="Sci. Rep.">
        <title>Draft genome of Tanacetum cinerariifolium, the natural source of mosquito coil.</title>
        <authorList>
            <person name="Yamashiro T."/>
            <person name="Shiraishi A."/>
            <person name="Satake H."/>
            <person name="Nakayama K."/>
        </authorList>
    </citation>
    <scope>NUCLEOTIDE SEQUENCE</scope>
</reference>
<dbReference type="Pfam" id="PF17919">
    <property type="entry name" value="RT_RNaseH_2"/>
    <property type="match status" value="1"/>
</dbReference>
<dbReference type="SUPFAM" id="SSF56672">
    <property type="entry name" value="DNA/RNA polymerases"/>
    <property type="match status" value="1"/>
</dbReference>
<feature type="domain" description="Reverse transcriptase/retrotransposon-derived protein RNase H-like" evidence="1">
    <location>
        <begin position="186"/>
        <end position="280"/>
    </location>
</feature>
<dbReference type="SUPFAM" id="SSF53098">
    <property type="entry name" value="Ribonuclease H-like"/>
    <property type="match status" value="1"/>
</dbReference>
<evidence type="ECO:0000313" key="2">
    <source>
        <dbReference type="EMBL" id="GEU87787.1"/>
    </source>
</evidence>
<protein>
    <submittedName>
        <fullName evidence="2">Reverse transcriptase domain-containing protein</fullName>
    </submittedName>
</protein>
<dbReference type="EMBL" id="BKCJ010009613">
    <property type="protein sequence ID" value="GEU87787.1"/>
    <property type="molecule type" value="Genomic_DNA"/>
</dbReference>
<keyword evidence="2" id="KW-0548">Nucleotidyltransferase</keyword>
<dbReference type="PANTHER" id="PTHR48475:SF2">
    <property type="entry name" value="RIBONUCLEASE H"/>
    <property type="match status" value="1"/>
</dbReference>
<keyword evidence="2" id="KW-0695">RNA-directed DNA polymerase</keyword>
<sequence length="608" mass="69360">WKRLLLSRLEAATSPMRNDVVTLIISSIDLGILSCSRLISSGLVIPKFCPEIKNQLIPVNTPLVGFSGETIWPLGQISFLVKIGDEEHSTGKEDPSKPIHGARNDKIPSGWRNSHIAEQQDHPAIMLNGFGTRSTAVYMTGVPRHIAEHRLNVREGCLPLENVREFQGLKQSVPQRWLSATGNRLEEGAFKEMKQLIVELPMLTTPKEKEELVIYLAAATEAINAVLMTERDGKQVPIYFISRALQGQKILYTPIEKLILALVSSSEQLKRYFQAHTIVVITDQPIKQLLSNPEVTGRLLKWRFELGEHDIQYRPRTSVKGQILTDFIVECPKDDTSDTSMKDREELPDPWILFMDRSSCIDGFEAGLIITNLEGMEFTYTLREKAIYKKKILAVVEEEGHSWMTPVYEYLTKGILLEEKKKARAVRRKAGRYAVHRPMPRNPPEKLTPITSPWPFYKWGIDIAGPFLEGPSKVKFLIVAMDYFTKWIEARPMATITGAQNNEAFGINLDLLEEKREQVAIQEAMNKAKIERYYNARVRITSFRPEDFVYRSNEASHAKDGGKLEPKWEGPYEVTETLGITACWLRDRNGHTLPRTWSICNLKKCYMH</sequence>